<feature type="region of interest" description="Disordered" evidence="1">
    <location>
        <begin position="1"/>
        <end position="21"/>
    </location>
</feature>
<protein>
    <submittedName>
        <fullName evidence="5">Uncharacterized protein</fullName>
    </submittedName>
</protein>
<keyword evidence="6" id="KW-1185">Reference proteome</keyword>
<dbReference type="Pfam" id="PF25838">
    <property type="entry name" value="Apionate_lact_M"/>
    <property type="match status" value="1"/>
</dbReference>
<evidence type="ECO:0000313" key="6">
    <source>
        <dbReference type="Proteomes" id="UP000053675"/>
    </source>
</evidence>
<comment type="caution">
    <text evidence="5">The sequence shown here is derived from an EMBL/GenBank/DDBJ whole genome shotgun (WGS) entry which is preliminary data.</text>
</comment>
<dbReference type="STRING" id="472175.EL18_00334"/>
<reference evidence="5 6" key="1">
    <citation type="submission" date="2014-05" db="EMBL/GenBank/DDBJ databases">
        <title>Draft Genome Sequence of Nitratireductor basaltis Strain UMTGB225, A Marine Bacterium Isolated from Green Barrel Tunicate.</title>
        <authorList>
            <person name="Gan H.Y."/>
        </authorList>
    </citation>
    <scope>NUCLEOTIDE SEQUENCE [LARGE SCALE GENOMIC DNA]</scope>
    <source>
        <strain evidence="5 6">UMTGB225</strain>
    </source>
</reference>
<sequence length="616" mass="67184">MHAYLRTADWQRSGTGSMSEPSFTDAELTRLFGTTAPRPISVRYEIGRLAFDLVEGGISQISFDGVEVVRGITFPVRDRDWGTIAAALGPVEERRDNGRLELSWSARFTNGDAHLDAVLKIEASDSGLRFLSKAKARGDFETNRAGFTILHPVSASGCPVRVEHSDGSSEDTSLPNEIEPWQPFMDIVAITHRQSGVETRCEMAGDVFEMEDQRQWSDASFKTYNRPLALPWPYLIRSEETLSQSIAVSFSGRSNVAATGKRPVLKVAKEAEGRIPQLALVLTSDEAREALDRPEHISAVRPQRLTAHIDAVAGELNLQPFAELAKLLNADVDIEYAVACEGSLAAEFQALAAEVKRVGLFPASLFVCPSVDRQSTPPGSTWPDCPPLEEIYREARDAFPGIVLGGGMLSYFTELNRKRPPLRHLDYVAHGTNPIVHAADDRSVMQTLSALPWIFRSTRAIIGRKAYRLGLSSIPMRQNPYGSRTMNNPSGERICMANEDPRHSAQFAAAYTLGYLAATLPFGIKVWTPSAGAGLRGIAQRDSLTPLGSLLCQLSRLAGRPARTVHTSNADEVASLAVGDMLLIANLTERNLQVDVASGTSLTLAPYAVEQIPFSG</sequence>
<dbReference type="InterPro" id="IPR058789">
    <property type="entry name" value="ApnL_C"/>
</dbReference>
<gene>
    <name evidence="5" type="ORF">EL18_00334</name>
</gene>
<evidence type="ECO:0000259" key="3">
    <source>
        <dbReference type="Pfam" id="PF25838"/>
    </source>
</evidence>
<evidence type="ECO:0000313" key="5">
    <source>
        <dbReference type="EMBL" id="KFB09319.1"/>
    </source>
</evidence>
<feature type="domain" description="D-apionate lactonase C-terminal" evidence="4">
    <location>
        <begin position="571"/>
        <end position="611"/>
    </location>
</feature>
<dbReference type="PATRIC" id="fig|472175.3.peg.346"/>
<dbReference type="InterPro" id="IPR058787">
    <property type="entry name" value="ApnL_M"/>
</dbReference>
<evidence type="ECO:0000256" key="1">
    <source>
        <dbReference type="SAM" id="MobiDB-lite"/>
    </source>
</evidence>
<dbReference type="AlphaFoldDB" id="A0A084U8N3"/>
<organism evidence="5 6">
    <name type="scientific">Nitratireductor basaltis</name>
    <dbReference type="NCBI Taxonomy" id="472175"/>
    <lineage>
        <taxon>Bacteria</taxon>
        <taxon>Pseudomonadati</taxon>
        <taxon>Pseudomonadota</taxon>
        <taxon>Alphaproteobacteria</taxon>
        <taxon>Hyphomicrobiales</taxon>
        <taxon>Phyllobacteriaceae</taxon>
        <taxon>Nitratireductor</taxon>
    </lineage>
</organism>
<dbReference type="Pfam" id="PF25837">
    <property type="entry name" value="Apionate_lact_N"/>
    <property type="match status" value="1"/>
</dbReference>
<proteinExistence type="predicted"/>
<dbReference type="eggNOG" id="ENOG502Z7Y3">
    <property type="taxonomic scope" value="Bacteria"/>
</dbReference>
<dbReference type="Proteomes" id="UP000053675">
    <property type="component" value="Unassembled WGS sequence"/>
</dbReference>
<accession>A0A084U8N3</accession>
<dbReference type="EMBL" id="JMQM01000001">
    <property type="protein sequence ID" value="KFB09319.1"/>
    <property type="molecule type" value="Genomic_DNA"/>
</dbReference>
<evidence type="ECO:0000259" key="2">
    <source>
        <dbReference type="Pfam" id="PF25837"/>
    </source>
</evidence>
<feature type="domain" description="D-apionate lactonase N-terminal" evidence="2">
    <location>
        <begin position="30"/>
        <end position="252"/>
    </location>
</feature>
<feature type="domain" description="D-apionate lactonase TIM barrel" evidence="3">
    <location>
        <begin position="278"/>
        <end position="559"/>
    </location>
</feature>
<dbReference type="InterPro" id="IPR058788">
    <property type="entry name" value="ApnL_N"/>
</dbReference>
<name>A0A084U8N3_9HYPH</name>
<dbReference type="Pfam" id="PF25839">
    <property type="entry name" value="Apionate_lact_C"/>
    <property type="match status" value="1"/>
</dbReference>
<evidence type="ECO:0000259" key="4">
    <source>
        <dbReference type="Pfam" id="PF25839"/>
    </source>
</evidence>
<feature type="compositionally biased region" description="Polar residues" evidence="1">
    <location>
        <begin position="10"/>
        <end position="21"/>
    </location>
</feature>